<feature type="active site" evidence="1">
    <location>
        <position position="361"/>
    </location>
</feature>
<dbReference type="Gene3D" id="3.40.390.10">
    <property type="entry name" value="Collagenase (Catalytic Domain)"/>
    <property type="match status" value="1"/>
</dbReference>
<dbReference type="KEGG" id="nvi:100121160"/>
<evidence type="ECO:0000256" key="2">
    <source>
        <dbReference type="SAM" id="SignalP"/>
    </source>
</evidence>
<comment type="caution">
    <text evidence="1">Lacks conserved residue(s) required for the propagation of feature annotation.</text>
</comment>
<dbReference type="AlphaFoldDB" id="A0A7M7HEN5"/>
<name>A0A7M7HEN5_NASVI</name>
<feature type="signal peptide" evidence="2">
    <location>
        <begin position="1"/>
        <end position="20"/>
    </location>
</feature>
<organism evidence="4 5">
    <name type="scientific">Nasonia vitripennis</name>
    <name type="common">Parasitic wasp</name>
    <dbReference type="NCBI Taxonomy" id="7425"/>
    <lineage>
        <taxon>Eukaryota</taxon>
        <taxon>Metazoa</taxon>
        <taxon>Ecdysozoa</taxon>
        <taxon>Arthropoda</taxon>
        <taxon>Hexapoda</taxon>
        <taxon>Insecta</taxon>
        <taxon>Pterygota</taxon>
        <taxon>Neoptera</taxon>
        <taxon>Endopterygota</taxon>
        <taxon>Hymenoptera</taxon>
        <taxon>Apocrita</taxon>
        <taxon>Proctotrupomorpha</taxon>
        <taxon>Chalcidoidea</taxon>
        <taxon>Pteromalidae</taxon>
        <taxon>Pteromalinae</taxon>
        <taxon>Nasonia</taxon>
    </lineage>
</organism>
<evidence type="ECO:0000313" key="4">
    <source>
        <dbReference type="EnsemblMetazoa" id="XP_008213426"/>
    </source>
</evidence>
<evidence type="ECO:0000313" key="5">
    <source>
        <dbReference type="Proteomes" id="UP000002358"/>
    </source>
</evidence>
<dbReference type="GO" id="GO:0004222">
    <property type="term" value="F:metalloendopeptidase activity"/>
    <property type="evidence" value="ECO:0007669"/>
    <property type="project" value="InterPro"/>
</dbReference>
<dbReference type="GO" id="GO:0006509">
    <property type="term" value="P:membrane protein ectodomain proteolysis"/>
    <property type="evidence" value="ECO:0007669"/>
    <property type="project" value="TreeGrafter"/>
</dbReference>
<evidence type="ECO:0000259" key="3">
    <source>
        <dbReference type="PROSITE" id="PS50215"/>
    </source>
</evidence>
<keyword evidence="5" id="KW-1185">Reference proteome</keyword>
<reference evidence="4" key="1">
    <citation type="submission" date="2021-01" db="UniProtKB">
        <authorList>
            <consortium name="EnsemblMetazoa"/>
        </authorList>
    </citation>
    <scope>IDENTIFICATION</scope>
</reference>
<proteinExistence type="predicted"/>
<dbReference type="GeneID" id="100121160"/>
<keyword evidence="1" id="KW-0479">Metal-binding</keyword>
<dbReference type="InterPro" id="IPR024079">
    <property type="entry name" value="MetalloPept_cat_dom_sf"/>
</dbReference>
<dbReference type="Pfam" id="PF01421">
    <property type="entry name" value="Reprolysin"/>
    <property type="match status" value="1"/>
</dbReference>
<accession>A0A7M7HEN5</accession>
<dbReference type="OrthoDB" id="7695528at2759"/>
<dbReference type="PANTHER" id="PTHR11905">
    <property type="entry name" value="ADAM A DISINTEGRIN AND METALLOPROTEASE DOMAIN"/>
    <property type="match status" value="1"/>
</dbReference>
<dbReference type="Proteomes" id="UP000002358">
    <property type="component" value="Chromosome 3"/>
</dbReference>
<feature type="chain" id="PRO_5029543625" description="Peptidase M12B domain-containing protein" evidence="2">
    <location>
        <begin position="21"/>
        <end position="439"/>
    </location>
</feature>
<keyword evidence="1" id="KW-0862">Zinc</keyword>
<dbReference type="EnsemblMetazoa" id="XM_008215204">
    <property type="protein sequence ID" value="XP_008213426"/>
    <property type="gene ID" value="LOC100121160"/>
</dbReference>
<protein>
    <recommendedName>
        <fullName evidence="3">Peptidase M12B domain-containing protein</fullName>
    </recommendedName>
</protein>
<dbReference type="InterPro" id="IPR001590">
    <property type="entry name" value="Peptidase_M12B"/>
</dbReference>
<feature type="domain" description="Peptidase M12B" evidence="3">
    <location>
        <begin position="209"/>
        <end position="432"/>
    </location>
</feature>
<dbReference type="PANTHER" id="PTHR11905:SF249">
    <property type="entry name" value="SOL NARAE, ISOFORM C"/>
    <property type="match status" value="1"/>
</dbReference>
<feature type="binding site" evidence="1">
    <location>
        <position position="364"/>
    </location>
    <ligand>
        <name>Zn(2+)</name>
        <dbReference type="ChEBI" id="CHEBI:29105"/>
        <note>catalytic</note>
    </ligand>
</feature>
<feature type="binding site" evidence="1">
    <location>
        <position position="370"/>
    </location>
    <ligand>
        <name>Zn(2+)</name>
        <dbReference type="ChEBI" id="CHEBI:29105"/>
        <note>catalytic</note>
    </ligand>
</feature>
<sequence>MLLKVIIFFILAITSNICTANKEGEDSKNDTATNKLVETILSEVRHIFHRKPDIKNVPRYGIISFTPEKNHSTANSKVLRVRVHNTFRKKKYTLNLVPIENNVIIDRATLVWEVKSSWNTPLNYTYSIASFAKEFMLGKFYQDIKMMAILQVFEKDGVTYYDGAIGESKNGQVVRPFPQKWKDEIYSVSPEDHIVYSVGKKNKKATEIIYPKLIIVVDYTLYEALGSVSETIQYVATFWNAVNLKYSVFKKPKVNILLTGIVIVKDSTAAPYIYKAERDAKEKKANVKLANTVLDHGRAYYSKTFMDDTGFRNYDGTILMTASKTRYLGLAYKGEICNKPYSFAYISDFGDYSGVNTAAHELGHLLNFSHDDVKGNENCRELKQKLSPGETIGSVMNSYRQYVNEKMWSNCSRQALEKLVSEKKADCLRSKIREHTRKA</sequence>
<dbReference type="PROSITE" id="PS50215">
    <property type="entry name" value="ADAM_MEPRO"/>
    <property type="match status" value="1"/>
</dbReference>
<dbReference type="InParanoid" id="A0A7M7HEN5"/>
<dbReference type="RefSeq" id="XP_008213426.2">
    <property type="nucleotide sequence ID" value="XM_008215204.3"/>
</dbReference>
<dbReference type="GO" id="GO:0046872">
    <property type="term" value="F:metal ion binding"/>
    <property type="evidence" value="ECO:0007669"/>
    <property type="project" value="UniProtKB-KW"/>
</dbReference>
<keyword evidence="2" id="KW-0732">Signal</keyword>
<feature type="binding site" evidence="1">
    <location>
        <position position="360"/>
    </location>
    <ligand>
        <name>Zn(2+)</name>
        <dbReference type="ChEBI" id="CHEBI:29105"/>
        <note>catalytic</note>
    </ligand>
</feature>
<dbReference type="SUPFAM" id="SSF55486">
    <property type="entry name" value="Metalloproteases ('zincins'), catalytic domain"/>
    <property type="match status" value="1"/>
</dbReference>
<evidence type="ECO:0000256" key="1">
    <source>
        <dbReference type="PROSITE-ProRule" id="PRU00276"/>
    </source>
</evidence>